<gene>
    <name evidence="1" type="ORF">DSO57_1006552</name>
</gene>
<sequence>MSSLDFPNACILQRHQTRPVWRNFLSLFQKLTLMKILPNFESNKDRFDSSELCKYQACFDKLGVAMVGISDQPTGSNEFIKHTNWKGELFLDMNHEVCLKATDCSTKNFLERQKFKFNSHFNQKQNHPNTLFKLGGTYIVTSDFQVIYAHEPKSGLDFPSAGFILNLCRSYMEASKSMNSPQPVFASISPPLRPNLRSRNSSETISSYASSSSPRVTSSQFYLNNDFSSIFG</sequence>
<keyword evidence="2" id="KW-1185">Reference proteome</keyword>
<accession>A0ACC2RYS8</accession>
<reference evidence="1" key="1">
    <citation type="submission" date="2022-04" db="EMBL/GenBank/DDBJ databases">
        <title>Genome of the entomopathogenic fungus Entomophthora muscae.</title>
        <authorList>
            <person name="Elya C."/>
            <person name="Lovett B.R."/>
            <person name="Lee E."/>
            <person name="Macias A.M."/>
            <person name="Hajek A.E."/>
            <person name="De Bivort B.L."/>
            <person name="Kasson M.T."/>
            <person name="De Fine Licht H.H."/>
            <person name="Stajich J.E."/>
        </authorList>
    </citation>
    <scope>NUCLEOTIDE SEQUENCE</scope>
    <source>
        <strain evidence="1">Berkeley</strain>
    </source>
</reference>
<organism evidence="1 2">
    <name type="scientific">Entomophthora muscae</name>
    <dbReference type="NCBI Taxonomy" id="34485"/>
    <lineage>
        <taxon>Eukaryota</taxon>
        <taxon>Fungi</taxon>
        <taxon>Fungi incertae sedis</taxon>
        <taxon>Zoopagomycota</taxon>
        <taxon>Entomophthoromycotina</taxon>
        <taxon>Entomophthoromycetes</taxon>
        <taxon>Entomophthorales</taxon>
        <taxon>Entomophthoraceae</taxon>
        <taxon>Entomophthora</taxon>
    </lineage>
</organism>
<evidence type="ECO:0000313" key="2">
    <source>
        <dbReference type="Proteomes" id="UP001165960"/>
    </source>
</evidence>
<evidence type="ECO:0000313" key="1">
    <source>
        <dbReference type="EMBL" id="KAJ9055198.1"/>
    </source>
</evidence>
<proteinExistence type="predicted"/>
<dbReference type="Proteomes" id="UP001165960">
    <property type="component" value="Unassembled WGS sequence"/>
</dbReference>
<name>A0ACC2RYS8_9FUNG</name>
<dbReference type="EMBL" id="QTSX02006408">
    <property type="protein sequence ID" value="KAJ9055198.1"/>
    <property type="molecule type" value="Genomic_DNA"/>
</dbReference>
<protein>
    <submittedName>
        <fullName evidence="1">Uncharacterized protein</fullName>
    </submittedName>
</protein>
<comment type="caution">
    <text evidence="1">The sequence shown here is derived from an EMBL/GenBank/DDBJ whole genome shotgun (WGS) entry which is preliminary data.</text>
</comment>